<dbReference type="RefSeq" id="WP_094840233.1">
    <property type="nucleotide sequence ID" value="NZ_NEVS01000001.1"/>
</dbReference>
<evidence type="ECO:0000313" key="1">
    <source>
        <dbReference type="EMBL" id="OZI67040.1"/>
    </source>
</evidence>
<gene>
    <name evidence="1" type="ORF">CAL28_04890</name>
</gene>
<keyword evidence="2" id="KW-1185">Reference proteome</keyword>
<organism evidence="1 2">
    <name type="scientific">Bordetella genomosp. 11</name>
    <dbReference type="NCBI Taxonomy" id="1416808"/>
    <lineage>
        <taxon>Bacteria</taxon>
        <taxon>Pseudomonadati</taxon>
        <taxon>Pseudomonadota</taxon>
        <taxon>Betaproteobacteria</taxon>
        <taxon>Burkholderiales</taxon>
        <taxon>Alcaligenaceae</taxon>
        <taxon>Bordetella</taxon>
    </lineage>
</organism>
<accession>A0A261V0J4</accession>
<dbReference type="EMBL" id="NEVS01000001">
    <property type="protein sequence ID" value="OZI67040.1"/>
    <property type="molecule type" value="Genomic_DNA"/>
</dbReference>
<dbReference type="OrthoDB" id="9822591at2"/>
<reference evidence="2" key="1">
    <citation type="submission" date="2017-05" db="EMBL/GenBank/DDBJ databases">
        <title>Complete and WGS of Bordetella genogroups.</title>
        <authorList>
            <person name="Spilker T."/>
            <person name="Lipuma J."/>
        </authorList>
    </citation>
    <scope>NUCLEOTIDE SEQUENCE [LARGE SCALE GENOMIC DNA]</scope>
    <source>
        <strain evidence="2">AU8856</strain>
    </source>
</reference>
<evidence type="ECO:0000313" key="2">
    <source>
        <dbReference type="Proteomes" id="UP000215767"/>
    </source>
</evidence>
<protein>
    <submittedName>
        <fullName evidence="1">Uncharacterized protein</fullName>
    </submittedName>
</protein>
<sequence length="392" mass="42102">MTNKTRTINLEHLMNIAVPDDLYGSITGTLFIDGIDALDSPHYRSAALIGSPDTTLGLGIVYYDVAQKTFAAQKAQQGLGGTWPFGTKVSAACGVGGGLAAFAGQDETIPFVEVYRSPLSSGGPPSDSTDWSHSHTITFDNYVGMPGGVTGRVQNMLERNGKIYGFIKSKPPQLHAFFYADALQNSTATVIPYPGNAALAFLPLDVDESSTMTQRRIAFHGDDKLYTIDESYSKVLCADLTTNKVTSFLLAKPTTRSLLMHADPDPRFNKAYTGYDPDSDGYIMPYTVDPGGNFTRGENTIVGGSEVCPSLDQNLGLLYTIEVFAQAPVVDIRTDTQVTLTGDPLPTFLDYAGRPGTWVDSANSVLYLSGLNGSPTSDKLANRIAVFKASEK</sequence>
<proteinExistence type="predicted"/>
<dbReference type="AlphaFoldDB" id="A0A261V0J4"/>
<name>A0A261V0J4_9BORD</name>
<comment type="caution">
    <text evidence="1">The sequence shown here is derived from an EMBL/GenBank/DDBJ whole genome shotgun (WGS) entry which is preliminary data.</text>
</comment>
<dbReference type="Proteomes" id="UP000215767">
    <property type="component" value="Unassembled WGS sequence"/>
</dbReference>